<feature type="region of interest" description="Disordered" evidence="1">
    <location>
        <begin position="63"/>
        <end position="84"/>
    </location>
</feature>
<proteinExistence type="predicted"/>
<accession>A0A0A9DHI1</accession>
<reference evidence="2" key="2">
    <citation type="journal article" date="2015" name="Data Brief">
        <title>Shoot transcriptome of the giant reed, Arundo donax.</title>
        <authorList>
            <person name="Barrero R.A."/>
            <person name="Guerrero F.D."/>
            <person name="Moolhuijzen P."/>
            <person name="Goolsby J.A."/>
            <person name="Tidwell J."/>
            <person name="Bellgard S.E."/>
            <person name="Bellgard M.I."/>
        </authorList>
    </citation>
    <scope>NUCLEOTIDE SEQUENCE</scope>
    <source>
        <tissue evidence="2">Shoot tissue taken approximately 20 cm above the soil surface</tissue>
    </source>
</reference>
<reference evidence="2" key="1">
    <citation type="submission" date="2014-09" db="EMBL/GenBank/DDBJ databases">
        <authorList>
            <person name="Magalhaes I.L.F."/>
            <person name="Oliveira U."/>
            <person name="Santos F.R."/>
            <person name="Vidigal T.H.D.A."/>
            <person name="Brescovit A.D."/>
            <person name="Santos A.J."/>
        </authorList>
    </citation>
    <scope>NUCLEOTIDE SEQUENCE</scope>
    <source>
        <tissue evidence="2">Shoot tissue taken approximately 20 cm above the soil surface</tissue>
    </source>
</reference>
<evidence type="ECO:0000256" key="1">
    <source>
        <dbReference type="SAM" id="MobiDB-lite"/>
    </source>
</evidence>
<sequence length="127" mass="13177">MSVLAYAESSSGSTLVAFPWYSLGVTLEQLATPMVCAPDSATRSVRLSPRLAKLCSRPLKPANGDGSAPVLDASDTLPSRRPVSTCHSDALNWYDTASRAASATMSAQETTPGHACSSCVLIASITS</sequence>
<dbReference type="AlphaFoldDB" id="A0A0A9DHI1"/>
<dbReference type="EMBL" id="GBRH01210604">
    <property type="protein sequence ID" value="JAD87291.1"/>
    <property type="molecule type" value="Transcribed_RNA"/>
</dbReference>
<protein>
    <submittedName>
        <fullName evidence="2">Uncharacterized protein</fullName>
    </submittedName>
</protein>
<organism evidence="2">
    <name type="scientific">Arundo donax</name>
    <name type="common">Giant reed</name>
    <name type="synonym">Donax arundinaceus</name>
    <dbReference type="NCBI Taxonomy" id="35708"/>
    <lineage>
        <taxon>Eukaryota</taxon>
        <taxon>Viridiplantae</taxon>
        <taxon>Streptophyta</taxon>
        <taxon>Embryophyta</taxon>
        <taxon>Tracheophyta</taxon>
        <taxon>Spermatophyta</taxon>
        <taxon>Magnoliopsida</taxon>
        <taxon>Liliopsida</taxon>
        <taxon>Poales</taxon>
        <taxon>Poaceae</taxon>
        <taxon>PACMAD clade</taxon>
        <taxon>Arundinoideae</taxon>
        <taxon>Arundineae</taxon>
        <taxon>Arundo</taxon>
    </lineage>
</organism>
<evidence type="ECO:0000313" key="2">
    <source>
        <dbReference type="EMBL" id="JAD87291.1"/>
    </source>
</evidence>
<name>A0A0A9DHI1_ARUDO</name>